<dbReference type="SUPFAM" id="SSF53756">
    <property type="entry name" value="UDP-Glycosyltransferase/glycogen phosphorylase"/>
    <property type="match status" value="1"/>
</dbReference>
<organism evidence="2">
    <name type="scientific">Edafosvirus sp</name>
    <dbReference type="NCBI Taxonomy" id="2487765"/>
    <lineage>
        <taxon>Viruses</taxon>
        <taxon>Varidnaviria</taxon>
        <taxon>Bamfordvirae</taxon>
        <taxon>Nucleocytoviricota</taxon>
        <taxon>Megaviricetes</taxon>
        <taxon>Imitervirales</taxon>
        <taxon>Mimiviridae</taxon>
        <taxon>Klosneuvirinae</taxon>
    </lineage>
</organism>
<dbReference type="Gene3D" id="3.40.50.2000">
    <property type="entry name" value="Glycogen Phosphorylase B"/>
    <property type="match status" value="1"/>
</dbReference>
<dbReference type="InterPro" id="IPR001296">
    <property type="entry name" value="Glyco_trans_1"/>
</dbReference>
<keyword evidence="2" id="KW-0808">Transferase</keyword>
<sequence length="418" mass="48114">MTKYNLHIIANPLIPTNPRYSVDAFTMIAIKLCRMFHRKGHNVIFYGVDKCKKFIECSKYISVLKSECYTQAKLLSNNFTHPSYMLCYGKGELEAICKNLISTFQNRLIKLVNKNSQENDYVLHVVDCFSPSLFSKKLIHIDISKCGGDYIVFDNNIFQTNEYMKSVLSKNPNIKTNNSIILPWFHKEDFELLEKQTRTENTYLYMARCQQMKGLLYFLELSKSFPKYKFIVAGGCENYKNEIMTTGEMINGTLVMHDKAQPSGTLVMHDKAQPSGTLVMHDTAQPSGTKLKINFKEYPNVEYIGPILPKKRKQILSTITALIQPTPYLEPCGWNVIEAMMCGTPVLVPNYGGFLDTVVDGKTGFICDTKENWISNIDKIKELNYDFIKDYAINKFSEERAYGEYMDFFQKISQPIYI</sequence>
<dbReference type="EMBL" id="MK072069">
    <property type="protein sequence ID" value="AYV78043.1"/>
    <property type="molecule type" value="Genomic_DNA"/>
</dbReference>
<gene>
    <name evidence="2" type="ORF">Edafosvirus4_27</name>
</gene>
<evidence type="ECO:0000313" key="2">
    <source>
        <dbReference type="EMBL" id="AYV78043.1"/>
    </source>
</evidence>
<dbReference type="Pfam" id="PF00534">
    <property type="entry name" value="Glycos_transf_1"/>
    <property type="match status" value="1"/>
</dbReference>
<accession>A0A3G4ZWR1</accession>
<evidence type="ECO:0000259" key="1">
    <source>
        <dbReference type="Pfam" id="PF00534"/>
    </source>
</evidence>
<protein>
    <submittedName>
        <fullName evidence="2">Glycosyltransferase</fullName>
    </submittedName>
</protein>
<name>A0A3G4ZWR1_9VIRU</name>
<dbReference type="PANTHER" id="PTHR12526">
    <property type="entry name" value="GLYCOSYLTRANSFERASE"/>
    <property type="match status" value="1"/>
</dbReference>
<reference evidence="2" key="1">
    <citation type="submission" date="2018-10" db="EMBL/GenBank/DDBJ databases">
        <title>Hidden diversity of soil giant viruses.</title>
        <authorList>
            <person name="Schulz F."/>
            <person name="Alteio L."/>
            <person name="Goudeau D."/>
            <person name="Ryan E.M."/>
            <person name="Malmstrom R.R."/>
            <person name="Blanchard J."/>
            <person name="Woyke T."/>
        </authorList>
    </citation>
    <scope>NUCLEOTIDE SEQUENCE</scope>
    <source>
        <strain evidence="2">EDV1</strain>
    </source>
</reference>
<dbReference type="GO" id="GO:0016757">
    <property type="term" value="F:glycosyltransferase activity"/>
    <property type="evidence" value="ECO:0007669"/>
    <property type="project" value="InterPro"/>
</dbReference>
<proteinExistence type="predicted"/>
<feature type="domain" description="Glycosyl transferase family 1" evidence="1">
    <location>
        <begin position="299"/>
        <end position="383"/>
    </location>
</feature>